<feature type="transmembrane region" description="Helical" evidence="9">
    <location>
        <begin position="56"/>
        <end position="77"/>
    </location>
</feature>
<keyword evidence="3 9" id="KW-0813">Transport</keyword>
<dbReference type="Proteomes" id="UP000183508">
    <property type="component" value="Unassembled WGS sequence"/>
</dbReference>
<gene>
    <name evidence="11" type="ORF">SAMN05421543_11077</name>
</gene>
<dbReference type="RefSeq" id="WP_074952520.1">
    <property type="nucleotide sequence ID" value="NZ_FPBV01000010.1"/>
</dbReference>
<dbReference type="CDD" id="cd06261">
    <property type="entry name" value="TM_PBP2"/>
    <property type="match status" value="1"/>
</dbReference>
<keyword evidence="5 9" id="KW-0812">Transmembrane</keyword>
<dbReference type="InterPro" id="IPR035906">
    <property type="entry name" value="MetI-like_sf"/>
</dbReference>
<evidence type="ECO:0000256" key="8">
    <source>
        <dbReference type="ARBA" id="ARBA00023136"/>
    </source>
</evidence>
<dbReference type="InterPro" id="IPR043429">
    <property type="entry name" value="ArtM/GltK/GlnP/TcyL/YhdX-like"/>
</dbReference>
<dbReference type="FunFam" id="1.10.3720.10:FF:000033">
    <property type="entry name" value="Polar amino acid ABC transporter permease"/>
    <property type="match status" value="1"/>
</dbReference>
<dbReference type="NCBIfam" id="TIGR01726">
    <property type="entry name" value="HEQRo_perm_3TM"/>
    <property type="match status" value="1"/>
</dbReference>
<keyword evidence="4" id="KW-1003">Cell membrane</keyword>
<keyword evidence="7 9" id="KW-1133">Transmembrane helix</keyword>
<proteinExistence type="inferred from homology"/>
<feature type="transmembrane region" description="Helical" evidence="9">
    <location>
        <begin position="187"/>
        <end position="207"/>
    </location>
</feature>
<dbReference type="InterPro" id="IPR010065">
    <property type="entry name" value="AA_ABC_transptr_permease_3TM"/>
</dbReference>
<evidence type="ECO:0000313" key="11">
    <source>
        <dbReference type="EMBL" id="SFU85300.1"/>
    </source>
</evidence>
<organism evidence="11 12">
    <name type="scientific">Alicyclobacillus macrosporangiidus</name>
    <dbReference type="NCBI Taxonomy" id="392015"/>
    <lineage>
        <taxon>Bacteria</taxon>
        <taxon>Bacillati</taxon>
        <taxon>Bacillota</taxon>
        <taxon>Bacilli</taxon>
        <taxon>Bacillales</taxon>
        <taxon>Alicyclobacillaceae</taxon>
        <taxon>Alicyclobacillus</taxon>
    </lineage>
</organism>
<evidence type="ECO:0000256" key="4">
    <source>
        <dbReference type="ARBA" id="ARBA00022475"/>
    </source>
</evidence>
<comment type="subcellular location">
    <subcellularLocation>
        <location evidence="1 9">Cell membrane</location>
        <topology evidence="1 9">Multi-pass membrane protein</topology>
    </subcellularLocation>
</comment>
<dbReference type="GO" id="GO:0022857">
    <property type="term" value="F:transmembrane transporter activity"/>
    <property type="evidence" value="ECO:0007669"/>
    <property type="project" value="InterPro"/>
</dbReference>
<dbReference type="GO" id="GO:0043190">
    <property type="term" value="C:ATP-binding cassette (ABC) transporter complex"/>
    <property type="evidence" value="ECO:0007669"/>
    <property type="project" value="InterPro"/>
</dbReference>
<evidence type="ECO:0000256" key="9">
    <source>
        <dbReference type="RuleBase" id="RU363032"/>
    </source>
</evidence>
<keyword evidence="6" id="KW-0029">Amino-acid transport</keyword>
<comment type="similarity">
    <text evidence="2">Belongs to the binding-protein-dependent transport system permease family. HisMQ subfamily.</text>
</comment>
<feature type="transmembrane region" description="Helical" evidence="9">
    <location>
        <begin position="83"/>
        <end position="103"/>
    </location>
</feature>
<evidence type="ECO:0000256" key="6">
    <source>
        <dbReference type="ARBA" id="ARBA00022970"/>
    </source>
</evidence>
<accession>A0A1I7JJF7</accession>
<dbReference type="eggNOG" id="COG0765">
    <property type="taxonomic scope" value="Bacteria"/>
</dbReference>
<keyword evidence="8 9" id="KW-0472">Membrane</keyword>
<evidence type="ECO:0000259" key="10">
    <source>
        <dbReference type="PROSITE" id="PS50928"/>
    </source>
</evidence>
<keyword evidence="12" id="KW-1185">Reference proteome</keyword>
<sequence>MDLATFVVRYLPFFAKGALITVEVTLCGLLLGLVLGVIAALMNISTIGVLRAIGRLYTWAIRGTPLLVQIFIIYAGLPQVGVQLTAFVSGVIALGINSGAYIAEIVRAGILSIDPGQMEAAESLGMTYGLAMRRIIFPQAYRRLLPPIVNEFVALLKDSSLVSVMALTELMRVGQQVSSSTLMPMQTYVMVALFYLLMTTVIVFISSRIERRLEARS</sequence>
<evidence type="ECO:0000256" key="7">
    <source>
        <dbReference type="ARBA" id="ARBA00022989"/>
    </source>
</evidence>
<dbReference type="PROSITE" id="PS50928">
    <property type="entry name" value="ABC_TM1"/>
    <property type="match status" value="1"/>
</dbReference>
<dbReference type="EMBL" id="FPBV01000010">
    <property type="protein sequence ID" value="SFU85300.1"/>
    <property type="molecule type" value="Genomic_DNA"/>
</dbReference>
<dbReference type="Gene3D" id="1.10.3720.10">
    <property type="entry name" value="MetI-like"/>
    <property type="match status" value="1"/>
</dbReference>
<evidence type="ECO:0000256" key="5">
    <source>
        <dbReference type="ARBA" id="ARBA00022692"/>
    </source>
</evidence>
<evidence type="ECO:0000256" key="2">
    <source>
        <dbReference type="ARBA" id="ARBA00010072"/>
    </source>
</evidence>
<dbReference type="STRING" id="392015.SAMN05421543_11077"/>
<evidence type="ECO:0000313" key="12">
    <source>
        <dbReference type="Proteomes" id="UP000183508"/>
    </source>
</evidence>
<dbReference type="AlphaFoldDB" id="A0A1I7JJF7"/>
<dbReference type="SUPFAM" id="SSF161098">
    <property type="entry name" value="MetI-like"/>
    <property type="match status" value="1"/>
</dbReference>
<reference evidence="12" key="1">
    <citation type="submission" date="2016-10" db="EMBL/GenBank/DDBJ databases">
        <authorList>
            <person name="Varghese N."/>
        </authorList>
    </citation>
    <scope>NUCLEOTIDE SEQUENCE [LARGE SCALE GENOMIC DNA]</scope>
    <source>
        <strain evidence="12">DSM 17980</strain>
    </source>
</reference>
<feature type="domain" description="ABC transmembrane type-1" evidence="10">
    <location>
        <begin position="18"/>
        <end position="206"/>
    </location>
</feature>
<dbReference type="PANTHER" id="PTHR30614:SF20">
    <property type="entry name" value="GLUTAMINE TRANSPORT SYSTEM PERMEASE PROTEIN GLNP"/>
    <property type="match status" value="1"/>
</dbReference>
<dbReference type="InterPro" id="IPR000515">
    <property type="entry name" value="MetI-like"/>
</dbReference>
<dbReference type="PANTHER" id="PTHR30614">
    <property type="entry name" value="MEMBRANE COMPONENT OF AMINO ACID ABC TRANSPORTER"/>
    <property type="match status" value="1"/>
</dbReference>
<evidence type="ECO:0000256" key="3">
    <source>
        <dbReference type="ARBA" id="ARBA00022448"/>
    </source>
</evidence>
<dbReference type="Pfam" id="PF00528">
    <property type="entry name" value="BPD_transp_1"/>
    <property type="match status" value="1"/>
</dbReference>
<feature type="transmembrane region" description="Helical" evidence="9">
    <location>
        <begin position="20"/>
        <end position="44"/>
    </location>
</feature>
<name>A0A1I7JJF7_9BACL</name>
<dbReference type="GO" id="GO:0006865">
    <property type="term" value="P:amino acid transport"/>
    <property type="evidence" value="ECO:0007669"/>
    <property type="project" value="UniProtKB-KW"/>
</dbReference>
<dbReference type="OrthoDB" id="9805999at2"/>
<protein>
    <submittedName>
        <fullName evidence="11">Polar amino acid transport system permease protein</fullName>
    </submittedName>
</protein>
<evidence type="ECO:0000256" key="1">
    <source>
        <dbReference type="ARBA" id="ARBA00004651"/>
    </source>
</evidence>